<gene>
    <name evidence="2" type="ORF">EHS25_009642</name>
</gene>
<evidence type="ECO:0000256" key="1">
    <source>
        <dbReference type="SAM" id="MobiDB-lite"/>
    </source>
</evidence>
<proteinExistence type="predicted"/>
<protein>
    <submittedName>
        <fullName evidence="2">Uncharacterized protein</fullName>
    </submittedName>
</protein>
<feature type="compositionally biased region" description="Acidic residues" evidence="1">
    <location>
        <begin position="407"/>
        <end position="423"/>
    </location>
</feature>
<evidence type="ECO:0000313" key="2">
    <source>
        <dbReference type="EMBL" id="RSH91343.1"/>
    </source>
</evidence>
<reference evidence="2 3" key="1">
    <citation type="submission" date="2018-11" db="EMBL/GenBank/DDBJ databases">
        <title>Genome sequence of Saitozyma podzolica DSM 27192.</title>
        <authorList>
            <person name="Aliyu H."/>
            <person name="Gorte O."/>
            <person name="Ochsenreither K."/>
        </authorList>
    </citation>
    <scope>NUCLEOTIDE SEQUENCE [LARGE SCALE GENOMIC DNA]</scope>
    <source>
        <strain evidence="2 3">DSM 27192</strain>
    </source>
</reference>
<dbReference type="OrthoDB" id="10341996at2759"/>
<keyword evidence="3" id="KW-1185">Reference proteome</keyword>
<evidence type="ECO:0000313" key="3">
    <source>
        <dbReference type="Proteomes" id="UP000279259"/>
    </source>
</evidence>
<dbReference type="Proteomes" id="UP000279259">
    <property type="component" value="Unassembled WGS sequence"/>
</dbReference>
<organism evidence="2 3">
    <name type="scientific">Saitozyma podzolica</name>
    <dbReference type="NCBI Taxonomy" id="1890683"/>
    <lineage>
        <taxon>Eukaryota</taxon>
        <taxon>Fungi</taxon>
        <taxon>Dikarya</taxon>
        <taxon>Basidiomycota</taxon>
        <taxon>Agaricomycotina</taxon>
        <taxon>Tremellomycetes</taxon>
        <taxon>Tremellales</taxon>
        <taxon>Trimorphomycetaceae</taxon>
        <taxon>Saitozyma</taxon>
    </lineage>
</organism>
<comment type="caution">
    <text evidence="2">The sequence shown here is derived from an EMBL/GenBank/DDBJ whole genome shotgun (WGS) entry which is preliminary data.</text>
</comment>
<feature type="compositionally biased region" description="Basic residues" evidence="1">
    <location>
        <begin position="386"/>
        <end position="398"/>
    </location>
</feature>
<sequence>MDAVYSGELEGITPDDVGSMHVLPAQLLSQFFGKQQSSEVGTGVEPDQIARHFASVQSRMSRYFFTYDGAVDDLAQKIAERAELAMSSIEEDDDNGLEQLADLRFFTEGLLSTIIVSRALAAVQTKIKTVISTLDQAEHEALIERLGQGMSKLEEKAVVSSQTAYEDFVRGHKLCHSGMNHSLRLKVQAFEARAVCAKEKSSEARGHGWSTLNEWPGHDFALGREFSRLDYMADAKERFEELVSSVHELRYTPSRDPTVKEAYLSAVSGSLYEMSDLEHTVLTHEGRRLEAGGTKSDTYPTFQDAENAAKAIHKGSLDKEHLSQRIKLRAAVSAARTKTKEWRTQFLKELASTFTTPESAATEIEWDGTDPEAVLSKISGMLPVPKTKKRKPRKKKGSKSGQGSEIGPDDGETSTIMTEEDAQTELVNEPSISPSEGVPGEVPNIAQAVSSQSPTLKRWATGFDWAEDVEAESDDGGLSKLLEKWGIQVKAA</sequence>
<dbReference type="EMBL" id="RSCD01000008">
    <property type="protein sequence ID" value="RSH91343.1"/>
    <property type="molecule type" value="Genomic_DNA"/>
</dbReference>
<name>A0A427YJU1_9TREE</name>
<dbReference type="AlphaFoldDB" id="A0A427YJU1"/>
<feature type="region of interest" description="Disordered" evidence="1">
    <location>
        <begin position="376"/>
        <end position="454"/>
    </location>
</feature>
<accession>A0A427YJU1</accession>